<dbReference type="GO" id="GO:0016020">
    <property type="term" value="C:membrane"/>
    <property type="evidence" value="ECO:0007669"/>
    <property type="project" value="InterPro"/>
</dbReference>
<dbReference type="EMBL" id="QGGL01000006">
    <property type="protein sequence ID" value="PWK13877.1"/>
    <property type="molecule type" value="Genomic_DNA"/>
</dbReference>
<sequence length="130" mass="14389">MMRILLILLIVVPALEIFTMIQVGQVIGGWPTFFLIVACSFLGAYLLKQQGIRTLNQIRQELSMGMIPGEALLDGACILVGGTLLLTPGFVTDIFGLVLVLPGIRAPFKSLIKIWLLRLASKGRITYYRR</sequence>
<keyword evidence="1" id="KW-0812">Transmembrane</keyword>
<gene>
    <name evidence="2" type="ORF">C7459_106157</name>
</gene>
<dbReference type="RefSeq" id="WP_109688430.1">
    <property type="nucleotide sequence ID" value="NZ_QGGL01000006.1"/>
</dbReference>
<feature type="transmembrane region" description="Helical" evidence="1">
    <location>
        <begin position="29"/>
        <end position="47"/>
    </location>
</feature>
<accession>A0A316DDZ2</accession>
<feature type="transmembrane region" description="Helical" evidence="1">
    <location>
        <begin position="67"/>
        <end position="88"/>
    </location>
</feature>
<dbReference type="PANTHER" id="PTHR35335:SF1">
    <property type="entry name" value="UPF0716 PROTEIN FXSA"/>
    <property type="match status" value="1"/>
</dbReference>
<dbReference type="OrthoDB" id="9792788at2"/>
<feature type="transmembrane region" description="Helical" evidence="1">
    <location>
        <begin position="94"/>
        <end position="116"/>
    </location>
</feature>
<dbReference type="NCBIfam" id="NF008528">
    <property type="entry name" value="PRK11463.1-2"/>
    <property type="match status" value="1"/>
</dbReference>
<keyword evidence="1" id="KW-0472">Membrane</keyword>
<protein>
    <submittedName>
        <fullName evidence="2">UPF0716 protein FxsA</fullName>
    </submittedName>
</protein>
<dbReference type="Proteomes" id="UP000245634">
    <property type="component" value="Unassembled WGS sequence"/>
</dbReference>
<dbReference type="Pfam" id="PF04186">
    <property type="entry name" value="FxsA"/>
    <property type="match status" value="1"/>
</dbReference>
<dbReference type="InterPro" id="IPR007313">
    <property type="entry name" value="FxsA"/>
</dbReference>
<evidence type="ECO:0000313" key="3">
    <source>
        <dbReference type="Proteomes" id="UP000245634"/>
    </source>
</evidence>
<comment type="caution">
    <text evidence="2">The sequence shown here is derived from an EMBL/GenBank/DDBJ whole genome shotgun (WGS) entry which is preliminary data.</text>
</comment>
<name>A0A316DDZ2_9BACL</name>
<evidence type="ECO:0000313" key="2">
    <source>
        <dbReference type="EMBL" id="PWK13877.1"/>
    </source>
</evidence>
<reference evidence="2 3" key="1">
    <citation type="submission" date="2018-05" db="EMBL/GenBank/DDBJ databases">
        <title>Genomic Encyclopedia of Type Strains, Phase IV (KMG-IV): sequencing the most valuable type-strain genomes for metagenomic binning, comparative biology and taxonomic classification.</title>
        <authorList>
            <person name="Goeker M."/>
        </authorList>
    </citation>
    <scope>NUCLEOTIDE SEQUENCE [LARGE SCALE GENOMIC DNA]</scope>
    <source>
        <strain evidence="2 3">DSM 18773</strain>
    </source>
</reference>
<organism evidence="2 3">
    <name type="scientific">Tumebacillus permanentifrigoris</name>
    <dbReference type="NCBI Taxonomy" id="378543"/>
    <lineage>
        <taxon>Bacteria</taxon>
        <taxon>Bacillati</taxon>
        <taxon>Bacillota</taxon>
        <taxon>Bacilli</taxon>
        <taxon>Bacillales</taxon>
        <taxon>Alicyclobacillaceae</taxon>
        <taxon>Tumebacillus</taxon>
    </lineage>
</organism>
<keyword evidence="1" id="KW-1133">Transmembrane helix</keyword>
<keyword evidence="3" id="KW-1185">Reference proteome</keyword>
<dbReference type="AlphaFoldDB" id="A0A316DDZ2"/>
<evidence type="ECO:0000256" key="1">
    <source>
        <dbReference type="SAM" id="Phobius"/>
    </source>
</evidence>
<dbReference type="PANTHER" id="PTHR35335">
    <property type="entry name" value="UPF0716 PROTEIN FXSA"/>
    <property type="match status" value="1"/>
</dbReference>
<proteinExistence type="predicted"/>